<keyword evidence="4 5" id="KW-0663">Pyridoxal phosphate</keyword>
<dbReference type="GO" id="GO:0042802">
    <property type="term" value="F:identical protein binding"/>
    <property type="evidence" value="ECO:0007669"/>
    <property type="project" value="TreeGrafter"/>
</dbReference>
<dbReference type="RefSeq" id="WP_075277145.1">
    <property type="nucleotide sequence ID" value="NZ_CP016908.1"/>
</dbReference>
<name>A0A1L6MYJ1_9BACT</name>
<gene>
    <name evidence="6" type="ORF">BCY86_07160</name>
</gene>
<evidence type="ECO:0000256" key="3">
    <source>
        <dbReference type="ARBA" id="ARBA00022679"/>
    </source>
</evidence>
<dbReference type="InterPro" id="IPR015421">
    <property type="entry name" value="PyrdxlP-dep_Trfase_major"/>
</dbReference>
<dbReference type="Pfam" id="PF00202">
    <property type="entry name" value="Aminotran_3"/>
    <property type="match status" value="1"/>
</dbReference>
<sequence length="441" mass="46790">MKGQEEPYLPVFIPGPQSQHWGSRLRAVECRAFEYRRLEREEISGVSHAPLVYAQAFGSNVIDVDGNRYVDLAAGFGALLLGHGALEIQQALLAQSARLSLALGDIYGSEEKVRLLERLAALYPGKGGRVLLGLSGADAITAAMKTAVLATGKSGLIAFRGGYHGLSHGPLAACGLHDAFRTPFKEQLASVAFAPFPKEEREVEGTLAAVSYELQSSRRGAIIVEPILGRGGCFVPPSGFLSALRQICDQAGALLICDEIWTGLGRSGAWLLSLEEGVVPDLICLGKGLGGGLPISACIGSEEVMSVWGCHGGGAIHTATHFGSPLTCACALALLDALVEKDLIARSFSLGEEWRLELSKEIRHLGIKSVSGRGLMIGIEVHGGQKRALAVIQRLLRNGYLVLSGGEKSDSLILTPALNIERSLLTGFHCALVEVLRAIPF</sequence>
<dbReference type="EMBL" id="CP016908">
    <property type="protein sequence ID" value="APS00478.1"/>
    <property type="molecule type" value="Genomic_DNA"/>
</dbReference>
<dbReference type="Gene3D" id="3.40.640.10">
    <property type="entry name" value="Type I PLP-dependent aspartate aminotransferase-like (Major domain)"/>
    <property type="match status" value="1"/>
</dbReference>
<evidence type="ECO:0000256" key="5">
    <source>
        <dbReference type="RuleBase" id="RU003560"/>
    </source>
</evidence>
<accession>A0A1L6MYJ1</accession>
<dbReference type="SUPFAM" id="SSF53383">
    <property type="entry name" value="PLP-dependent transferases"/>
    <property type="match status" value="1"/>
</dbReference>
<dbReference type="PIRSF" id="PIRSF000521">
    <property type="entry name" value="Transaminase_4ab_Lys_Orn"/>
    <property type="match status" value="1"/>
</dbReference>
<evidence type="ECO:0000313" key="7">
    <source>
        <dbReference type="Proteomes" id="UP000185544"/>
    </source>
</evidence>
<dbReference type="GO" id="GO:0030170">
    <property type="term" value="F:pyridoxal phosphate binding"/>
    <property type="evidence" value="ECO:0007669"/>
    <property type="project" value="InterPro"/>
</dbReference>
<dbReference type="OrthoDB" id="9801834at2"/>
<protein>
    <recommendedName>
        <fullName evidence="8">4-aminobutyrate aminotransferase</fullName>
    </recommendedName>
</protein>
<dbReference type="Proteomes" id="UP000185544">
    <property type="component" value="Chromosome"/>
</dbReference>
<dbReference type="STRING" id="1882918.BCY86_07160"/>
<dbReference type="PANTHER" id="PTHR11986:SF79">
    <property type="entry name" value="ACETYLORNITHINE AMINOTRANSFERASE, MITOCHONDRIAL"/>
    <property type="match status" value="1"/>
</dbReference>
<comment type="similarity">
    <text evidence="5">Belongs to the class-III pyridoxal-phosphate-dependent aminotransferase family.</text>
</comment>
<dbReference type="InterPro" id="IPR049704">
    <property type="entry name" value="Aminotrans_3_PPA_site"/>
</dbReference>
<organism evidence="6 7">
    <name type="scientific">Pajaroellobacter abortibovis</name>
    <dbReference type="NCBI Taxonomy" id="1882918"/>
    <lineage>
        <taxon>Bacteria</taxon>
        <taxon>Pseudomonadati</taxon>
        <taxon>Myxococcota</taxon>
        <taxon>Polyangia</taxon>
        <taxon>Polyangiales</taxon>
        <taxon>Polyangiaceae</taxon>
    </lineage>
</organism>
<reference evidence="6 7" key="1">
    <citation type="submission" date="2016-08" db="EMBL/GenBank/DDBJ databases">
        <title>Identification and validation of antigenic proteins from Pajaroellobacter abortibovis using de-novo genome sequence assembly and reverse vaccinology.</title>
        <authorList>
            <person name="Welly B.T."/>
            <person name="Miller M.R."/>
            <person name="Stott J.L."/>
            <person name="Blanchard M.T."/>
            <person name="Islas-Trejo A.D."/>
            <person name="O'Rourke S.M."/>
            <person name="Young A.E."/>
            <person name="Medrano J.F."/>
            <person name="Van Eenennaam A.L."/>
        </authorList>
    </citation>
    <scope>NUCLEOTIDE SEQUENCE [LARGE SCALE GENOMIC DNA]</scope>
    <source>
        <strain evidence="6 7">BTF92-0548A/99-0131</strain>
    </source>
</reference>
<comment type="cofactor">
    <cofactor evidence="1">
        <name>pyridoxal 5'-phosphate</name>
        <dbReference type="ChEBI" id="CHEBI:597326"/>
    </cofactor>
</comment>
<keyword evidence="7" id="KW-1185">Reference proteome</keyword>
<evidence type="ECO:0008006" key="8">
    <source>
        <dbReference type="Google" id="ProtNLM"/>
    </source>
</evidence>
<dbReference type="PANTHER" id="PTHR11986">
    <property type="entry name" value="AMINOTRANSFERASE CLASS III"/>
    <property type="match status" value="1"/>
</dbReference>
<keyword evidence="3" id="KW-0808">Transferase</keyword>
<keyword evidence="2" id="KW-0032">Aminotransferase</keyword>
<dbReference type="PROSITE" id="PS00600">
    <property type="entry name" value="AA_TRANSFER_CLASS_3"/>
    <property type="match status" value="1"/>
</dbReference>
<dbReference type="InterPro" id="IPR050103">
    <property type="entry name" value="Class-III_PLP-dep_AT"/>
</dbReference>
<dbReference type="InterPro" id="IPR005814">
    <property type="entry name" value="Aminotrans_3"/>
</dbReference>
<evidence type="ECO:0000313" key="6">
    <source>
        <dbReference type="EMBL" id="APS00478.1"/>
    </source>
</evidence>
<dbReference type="GO" id="GO:0008483">
    <property type="term" value="F:transaminase activity"/>
    <property type="evidence" value="ECO:0007669"/>
    <property type="project" value="UniProtKB-KW"/>
</dbReference>
<dbReference type="AlphaFoldDB" id="A0A1L6MYJ1"/>
<dbReference type="InterPro" id="IPR015422">
    <property type="entry name" value="PyrdxlP-dep_Trfase_small"/>
</dbReference>
<proteinExistence type="inferred from homology"/>
<dbReference type="Gene3D" id="3.90.1150.10">
    <property type="entry name" value="Aspartate Aminotransferase, domain 1"/>
    <property type="match status" value="1"/>
</dbReference>
<evidence type="ECO:0000256" key="1">
    <source>
        <dbReference type="ARBA" id="ARBA00001933"/>
    </source>
</evidence>
<evidence type="ECO:0000256" key="4">
    <source>
        <dbReference type="ARBA" id="ARBA00022898"/>
    </source>
</evidence>
<evidence type="ECO:0000256" key="2">
    <source>
        <dbReference type="ARBA" id="ARBA00022576"/>
    </source>
</evidence>
<dbReference type="InterPro" id="IPR015424">
    <property type="entry name" value="PyrdxlP-dep_Trfase"/>
</dbReference>
<dbReference type="KEGG" id="pabo:BCY86_07160"/>